<dbReference type="Pfam" id="PF13472">
    <property type="entry name" value="Lipase_GDSL_2"/>
    <property type="match status" value="1"/>
</dbReference>
<feature type="domain" description="SGNH hydrolase-type esterase" evidence="2">
    <location>
        <begin position="60"/>
        <end position="219"/>
    </location>
</feature>
<keyword evidence="1" id="KW-0732">Signal</keyword>
<evidence type="ECO:0000313" key="4">
    <source>
        <dbReference type="Proteomes" id="UP001597110"/>
    </source>
</evidence>
<dbReference type="InterPro" id="IPR051532">
    <property type="entry name" value="Ester_Hydrolysis_Enzymes"/>
</dbReference>
<dbReference type="Gene3D" id="3.40.50.1110">
    <property type="entry name" value="SGNH hydrolase"/>
    <property type="match status" value="1"/>
</dbReference>
<dbReference type="InterPro" id="IPR013830">
    <property type="entry name" value="SGNH_hydro"/>
</dbReference>
<dbReference type="Proteomes" id="UP001597110">
    <property type="component" value="Unassembled WGS sequence"/>
</dbReference>
<evidence type="ECO:0000256" key="1">
    <source>
        <dbReference type="SAM" id="SignalP"/>
    </source>
</evidence>
<dbReference type="PANTHER" id="PTHR30383:SF24">
    <property type="entry name" value="THIOESTERASE 1_PROTEASE 1_LYSOPHOSPHOLIPASE L1"/>
    <property type="match status" value="1"/>
</dbReference>
<organism evidence="3 4">
    <name type="scientific">Lysobacter brunescens</name>
    <dbReference type="NCBI Taxonomy" id="262323"/>
    <lineage>
        <taxon>Bacteria</taxon>
        <taxon>Pseudomonadati</taxon>
        <taxon>Pseudomonadota</taxon>
        <taxon>Gammaproteobacteria</taxon>
        <taxon>Lysobacterales</taxon>
        <taxon>Lysobacteraceae</taxon>
        <taxon>Lysobacter</taxon>
    </lineage>
</organism>
<sequence>MIAARPSTRNALRARLSAFALTLSLFALACSAAQAQAQPARKPAATAPAPTPKAQRTVLVMGDSLSAAYGLSASQGWVALTAQKIAKDRPGWRVVNASISGETTAGGAARIVAELNRHKPAVVVIELGANDGLRGLPVAQTRANLAKMITAAKAANARVLLIGMRMPPNYGPDYTRSFEQAFANLAREHKTAFLPFLLQPIALDDRAYQADRLHPTAAAQPKLRDHVWTALAPLLN</sequence>
<accession>A0ABW2Y766</accession>
<dbReference type="PANTHER" id="PTHR30383">
    <property type="entry name" value="THIOESTERASE 1/PROTEASE 1/LYSOPHOSPHOLIPASE L1"/>
    <property type="match status" value="1"/>
</dbReference>
<name>A0ABW2Y766_9GAMM</name>
<dbReference type="CDD" id="cd01822">
    <property type="entry name" value="Lysophospholipase_L1_like"/>
    <property type="match status" value="1"/>
</dbReference>
<comment type="caution">
    <text evidence="3">The sequence shown here is derived from an EMBL/GenBank/DDBJ whole genome shotgun (WGS) entry which is preliminary data.</text>
</comment>
<keyword evidence="4" id="KW-1185">Reference proteome</keyword>
<feature type="chain" id="PRO_5045457740" evidence="1">
    <location>
        <begin position="30"/>
        <end position="236"/>
    </location>
</feature>
<evidence type="ECO:0000313" key="3">
    <source>
        <dbReference type="EMBL" id="MFD0724394.1"/>
    </source>
</evidence>
<gene>
    <name evidence="3" type="ORF">ACFQ0E_02155</name>
</gene>
<dbReference type="RefSeq" id="WP_386822057.1">
    <property type="nucleotide sequence ID" value="NZ_JBHTIF010000001.1"/>
</dbReference>
<dbReference type="SUPFAM" id="SSF52266">
    <property type="entry name" value="SGNH hydrolase"/>
    <property type="match status" value="1"/>
</dbReference>
<dbReference type="PROSITE" id="PS51257">
    <property type="entry name" value="PROKAR_LIPOPROTEIN"/>
    <property type="match status" value="1"/>
</dbReference>
<reference evidence="4" key="1">
    <citation type="journal article" date="2019" name="Int. J. Syst. Evol. Microbiol.">
        <title>The Global Catalogue of Microorganisms (GCM) 10K type strain sequencing project: providing services to taxonomists for standard genome sequencing and annotation.</title>
        <authorList>
            <consortium name="The Broad Institute Genomics Platform"/>
            <consortium name="The Broad Institute Genome Sequencing Center for Infectious Disease"/>
            <person name="Wu L."/>
            <person name="Ma J."/>
        </authorList>
    </citation>
    <scope>NUCLEOTIDE SEQUENCE [LARGE SCALE GENOMIC DNA]</scope>
    <source>
        <strain evidence="4">CCUG 55585</strain>
    </source>
</reference>
<dbReference type="EMBL" id="JBHTIF010000001">
    <property type="protein sequence ID" value="MFD0724394.1"/>
    <property type="molecule type" value="Genomic_DNA"/>
</dbReference>
<proteinExistence type="predicted"/>
<feature type="signal peptide" evidence="1">
    <location>
        <begin position="1"/>
        <end position="29"/>
    </location>
</feature>
<protein>
    <submittedName>
        <fullName evidence="3">Arylesterase</fullName>
    </submittedName>
</protein>
<dbReference type="InterPro" id="IPR036514">
    <property type="entry name" value="SGNH_hydro_sf"/>
</dbReference>
<evidence type="ECO:0000259" key="2">
    <source>
        <dbReference type="Pfam" id="PF13472"/>
    </source>
</evidence>